<feature type="transmembrane region" description="Helical" evidence="9">
    <location>
        <begin position="380"/>
        <end position="403"/>
    </location>
</feature>
<feature type="transmembrane region" description="Helical" evidence="9">
    <location>
        <begin position="137"/>
        <end position="157"/>
    </location>
</feature>
<dbReference type="GeneID" id="9643047"/>
<dbReference type="SUPFAM" id="SSF103473">
    <property type="entry name" value="MFS general substrate transporter"/>
    <property type="match status" value="1"/>
</dbReference>
<keyword evidence="2 8" id="KW-0813">Transport</keyword>
<dbReference type="GO" id="GO:0016020">
    <property type="term" value="C:membrane"/>
    <property type="evidence" value="ECO:0000318"/>
    <property type="project" value="GO_Central"/>
</dbReference>
<evidence type="ECO:0000256" key="1">
    <source>
        <dbReference type="ARBA" id="ARBA00004651"/>
    </source>
</evidence>
<evidence type="ECO:0000259" key="10">
    <source>
        <dbReference type="PROSITE" id="PS50850"/>
    </source>
</evidence>
<evidence type="ECO:0000313" key="11">
    <source>
        <dbReference type="EMBL" id="EFJ24998.1"/>
    </source>
</evidence>
<keyword evidence="3" id="KW-1003">Cell membrane</keyword>
<evidence type="ECO:0000256" key="9">
    <source>
        <dbReference type="SAM" id="Phobius"/>
    </source>
</evidence>
<keyword evidence="5 9" id="KW-0812">Transmembrane</keyword>
<evidence type="ECO:0000256" key="6">
    <source>
        <dbReference type="ARBA" id="ARBA00022989"/>
    </source>
</evidence>
<dbReference type="InterPro" id="IPR036259">
    <property type="entry name" value="MFS_trans_sf"/>
</dbReference>
<feature type="transmembrane region" description="Helical" evidence="9">
    <location>
        <begin position="344"/>
        <end position="368"/>
    </location>
</feature>
<keyword evidence="6 9" id="KW-1133">Transmembrane helix</keyword>
<organism evidence="12">
    <name type="scientific">Selaginella moellendorffii</name>
    <name type="common">Spikemoss</name>
    <dbReference type="NCBI Taxonomy" id="88036"/>
    <lineage>
        <taxon>Eukaryota</taxon>
        <taxon>Viridiplantae</taxon>
        <taxon>Streptophyta</taxon>
        <taxon>Embryophyta</taxon>
        <taxon>Tracheophyta</taxon>
        <taxon>Lycopodiopsida</taxon>
        <taxon>Selaginellales</taxon>
        <taxon>Selaginellaceae</taxon>
        <taxon>Selaginella</taxon>
    </lineage>
</organism>
<feature type="transmembrane region" description="Helical" evidence="9">
    <location>
        <begin position="248"/>
        <end position="272"/>
    </location>
</feature>
<dbReference type="Gene3D" id="1.20.1250.20">
    <property type="entry name" value="MFS general substrate transporter like domains"/>
    <property type="match status" value="1"/>
</dbReference>
<dbReference type="HOGENOM" id="CLU_001265_30_5_1"/>
<feature type="transmembrane region" description="Helical" evidence="9">
    <location>
        <begin position="409"/>
        <end position="431"/>
    </location>
</feature>
<dbReference type="STRING" id="88036.D8RS43"/>
<dbReference type="KEGG" id="smo:SELMODRAFT_100582"/>
<dbReference type="InterPro" id="IPR005828">
    <property type="entry name" value="MFS_sugar_transport-like"/>
</dbReference>
<keyword evidence="7 9" id="KW-0472">Membrane</keyword>
<dbReference type="PROSITE" id="PS00217">
    <property type="entry name" value="SUGAR_TRANSPORT_2"/>
    <property type="match status" value="1"/>
</dbReference>
<evidence type="ECO:0000256" key="4">
    <source>
        <dbReference type="ARBA" id="ARBA00022597"/>
    </source>
</evidence>
<feature type="transmembrane region" description="Helical" evidence="9">
    <location>
        <begin position="46"/>
        <end position="67"/>
    </location>
</feature>
<evidence type="ECO:0000256" key="3">
    <source>
        <dbReference type="ARBA" id="ARBA00022475"/>
    </source>
</evidence>
<gene>
    <name evidence="11" type="primary">GLT3-2</name>
    <name evidence="11" type="ORF">SELMODRAFT_100582</name>
</gene>
<dbReference type="NCBIfam" id="TIGR00879">
    <property type="entry name" value="SP"/>
    <property type="match status" value="1"/>
</dbReference>
<dbReference type="Gramene" id="EFJ24998">
    <property type="protein sequence ID" value="EFJ24998"/>
    <property type="gene ID" value="SELMODRAFT_100582"/>
</dbReference>
<accession>D8RS43</accession>
<reference evidence="11 12" key="1">
    <citation type="journal article" date="2011" name="Science">
        <title>The Selaginella genome identifies genetic changes associated with the evolution of vascular plants.</title>
        <authorList>
            <person name="Banks J.A."/>
            <person name="Nishiyama T."/>
            <person name="Hasebe M."/>
            <person name="Bowman J.L."/>
            <person name="Gribskov M."/>
            <person name="dePamphilis C."/>
            <person name="Albert V.A."/>
            <person name="Aono N."/>
            <person name="Aoyama T."/>
            <person name="Ambrose B.A."/>
            <person name="Ashton N.W."/>
            <person name="Axtell M.J."/>
            <person name="Barker E."/>
            <person name="Barker M.S."/>
            <person name="Bennetzen J.L."/>
            <person name="Bonawitz N.D."/>
            <person name="Chapple C."/>
            <person name="Cheng C."/>
            <person name="Correa L.G."/>
            <person name="Dacre M."/>
            <person name="DeBarry J."/>
            <person name="Dreyer I."/>
            <person name="Elias M."/>
            <person name="Engstrom E.M."/>
            <person name="Estelle M."/>
            <person name="Feng L."/>
            <person name="Finet C."/>
            <person name="Floyd S.K."/>
            <person name="Frommer W.B."/>
            <person name="Fujita T."/>
            <person name="Gramzow L."/>
            <person name="Gutensohn M."/>
            <person name="Harholt J."/>
            <person name="Hattori M."/>
            <person name="Heyl A."/>
            <person name="Hirai T."/>
            <person name="Hiwatashi Y."/>
            <person name="Ishikawa M."/>
            <person name="Iwata M."/>
            <person name="Karol K.G."/>
            <person name="Koehler B."/>
            <person name="Kolukisaoglu U."/>
            <person name="Kubo M."/>
            <person name="Kurata T."/>
            <person name="Lalonde S."/>
            <person name="Li K."/>
            <person name="Li Y."/>
            <person name="Litt A."/>
            <person name="Lyons E."/>
            <person name="Manning G."/>
            <person name="Maruyama T."/>
            <person name="Michael T.P."/>
            <person name="Mikami K."/>
            <person name="Miyazaki S."/>
            <person name="Morinaga S."/>
            <person name="Murata T."/>
            <person name="Mueller-Roeber B."/>
            <person name="Nelson D.R."/>
            <person name="Obara M."/>
            <person name="Oguri Y."/>
            <person name="Olmstead R.G."/>
            <person name="Onodera N."/>
            <person name="Petersen B.L."/>
            <person name="Pils B."/>
            <person name="Prigge M."/>
            <person name="Rensing S.A."/>
            <person name="Riano-Pachon D.M."/>
            <person name="Roberts A.W."/>
            <person name="Sato Y."/>
            <person name="Scheller H.V."/>
            <person name="Schulz B."/>
            <person name="Schulz C."/>
            <person name="Shakirov E.V."/>
            <person name="Shibagaki N."/>
            <person name="Shinohara N."/>
            <person name="Shippen D.E."/>
            <person name="Soerensen I."/>
            <person name="Sotooka R."/>
            <person name="Sugimoto N."/>
            <person name="Sugita M."/>
            <person name="Sumikawa N."/>
            <person name="Tanurdzic M."/>
            <person name="Theissen G."/>
            <person name="Ulvskov P."/>
            <person name="Wakazuki S."/>
            <person name="Weng J.K."/>
            <person name="Willats W.W."/>
            <person name="Wipf D."/>
            <person name="Wolf P.G."/>
            <person name="Yang L."/>
            <person name="Zimmer A.D."/>
            <person name="Zhu Q."/>
            <person name="Mitros T."/>
            <person name="Hellsten U."/>
            <person name="Loque D."/>
            <person name="Otillar R."/>
            <person name="Salamov A."/>
            <person name="Schmutz J."/>
            <person name="Shapiro H."/>
            <person name="Lindquist E."/>
            <person name="Lucas S."/>
            <person name="Rokhsar D."/>
            <person name="Grigoriev I.V."/>
        </authorList>
    </citation>
    <scope>NUCLEOTIDE SEQUENCE [LARGE SCALE GENOMIC DNA]</scope>
</reference>
<evidence type="ECO:0000256" key="7">
    <source>
        <dbReference type="ARBA" id="ARBA00023136"/>
    </source>
</evidence>
<dbReference type="Proteomes" id="UP000001514">
    <property type="component" value="Unassembled WGS sequence"/>
</dbReference>
<comment type="similarity">
    <text evidence="8">Belongs to the major facilitator superfamily. Sugar transporter (TC 2.A.1.1) family.</text>
</comment>
<dbReference type="AlphaFoldDB" id="D8RS43"/>
<feature type="transmembrane region" description="Helical" evidence="9">
    <location>
        <begin position="104"/>
        <end position="125"/>
    </location>
</feature>
<sequence length="452" mass="48108">SDPPWDLSLPHVAVATIASVLFGYHIGVVNVPLQYIAQDLGFGGSAIAQGLLVSLLLGGAFVGCAASGLIADGVGRRRAFQLSSVPMIAGAILCASSMSLKMMLYGRFLVGVGLGLSGPLASLYVSEISPTAVRGAYGSLLQVAGCCGILGALVAGFPSSSIIGWWRVCFWISTGPAVLLAVAMQFCAESPRWLFKRKQYGKAEMSLERLWGPLHVKEAMSDLLVKEQLEAGRRRSWCDLLDRQYSRVVLIGAALFAFQQLAGINAVFYFSSTVFRQAGITSDVYASICVGIANLFASLLATYLMDRQGRRPLLILSFSGMGVAMAIQASAAAFPLLAPIQGSLAVFSTLTYVMMFALGAGPVPGLLLPELFADGIRAKAMSIAMCIHWIVNFVVGLTFLQLLHKYGAAALYAFFAMVCVVAAVFVSQMIFETRGKTLDEIQALLLTSEPPT</sequence>
<comment type="subcellular location">
    <subcellularLocation>
        <location evidence="1">Cell membrane</location>
        <topology evidence="1">Multi-pass membrane protein</topology>
    </subcellularLocation>
</comment>
<dbReference type="InterPro" id="IPR020846">
    <property type="entry name" value="MFS_dom"/>
</dbReference>
<feature type="transmembrane region" description="Helical" evidence="9">
    <location>
        <begin position="313"/>
        <end position="338"/>
    </location>
</feature>
<keyword evidence="12" id="KW-1185">Reference proteome</keyword>
<dbReference type="EMBL" id="GL377588">
    <property type="protein sequence ID" value="EFJ24998.1"/>
    <property type="molecule type" value="Genomic_DNA"/>
</dbReference>
<dbReference type="PROSITE" id="PS50850">
    <property type="entry name" value="MFS"/>
    <property type="match status" value="1"/>
</dbReference>
<keyword evidence="4" id="KW-0762">Sugar transport</keyword>
<feature type="non-terminal residue" evidence="11">
    <location>
        <position position="1"/>
    </location>
</feature>
<name>D8RS43_SELML</name>
<feature type="transmembrane region" description="Helical" evidence="9">
    <location>
        <begin position="284"/>
        <end position="304"/>
    </location>
</feature>
<dbReference type="InterPro" id="IPR003663">
    <property type="entry name" value="Sugar/inositol_transpt"/>
</dbReference>
<feature type="transmembrane region" description="Helical" evidence="9">
    <location>
        <begin position="7"/>
        <end position="26"/>
    </location>
</feature>
<dbReference type="InParanoid" id="D8RS43"/>
<dbReference type="GO" id="GO:0015149">
    <property type="term" value="F:hexose transmembrane transporter activity"/>
    <property type="evidence" value="ECO:0000318"/>
    <property type="project" value="GO_Central"/>
</dbReference>
<dbReference type="PANTHER" id="PTHR23503">
    <property type="entry name" value="SOLUTE CARRIER FAMILY 2"/>
    <property type="match status" value="1"/>
</dbReference>
<protein>
    <submittedName>
        <fullName evidence="11">Uncharacterized protein GLT3-2</fullName>
    </submittedName>
</protein>
<evidence type="ECO:0000256" key="8">
    <source>
        <dbReference type="RuleBase" id="RU003346"/>
    </source>
</evidence>
<evidence type="ECO:0000256" key="2">
    <source>
        <dbReference type="ARBA" id="ARBA00022448"/>
    </source>
</evidence>
<feature type="transmembrane region" description="Helical" evidence="9">
    <location>
        <begin position="163"/>
        <end position="188"/>
    </location>
</feature>
<dbReference type="PROSITE" id="PS00216">
    <property type="entry name" value="SUGAR_TRANSPORT_1"/>
    <property type="match status" value="1"/>
</dbReference>
<dbReference type="GO" id="GO:0015749">
    <property type="term" value="P:monosaccharide transmembrane transport"/>
    <property type="evidence" value="ECO:0000318"/>
    <property type="project" value="GO_Central"/>
</dbReference>
<dbReference type="eggNOG" id="KOG0254">
    <property type="taxonomic scope" value="Eukaryota"/>
</dbReference>
<dbReference type="InterPro" id="IPR005829">
    <property type="entry name" value="Sugar_transporter_CS"/>
</dbReference>
<dbReference type="PANTHER" id="PTHR23503:SF8">
    <property type="entry name" value="FACILITATED GLUCOSE TRANSPORTER PROTEIN 1"/>
    <property type="match status" value="1"/>
</dbReference>
<proteinExistence type="inferred from homology"/>
<dbReference type="GO" id="GO:0005886">
    <property type="term" value="C:plasma membrane"/>
    <property type="evidence" value="ECO:0007669"/>
    <property type="project" value="UniProtKB-SubCell"/>
</dbReference>
<dbReference type="CDD" id="cd17315">
    <property type="entry name" value="MFS_GLUT_like"/>
    <property type="match status" value="1"/>
</dbReference>
<dbReference type="InterPro" id="IPR045263">
    <property type="entry name" value="GLUT"/>
</dbReference>
<dbReference type="OrthoDB" id="6612291at2759"/>
<dbReference type="FunFam" id="1.20.1250.20:FF:000218">
    <property type="entry name" value="facilitated trehalose transporter Tret1"/>
    <property type="match status" value="1"/>
</dbReference>
<dbReference type="Pfam" id="PF00083">
    <property type="entry name" value="Sugar_tr"/>
    <property type="match status" value="1"/>
</dbReference>
<dbReference type="OMA" id="EQSYLCY"/>
<dbReference type="PRINTS" id="PR00171">
    <property type="entry name" value="SUGRTRNSPORT"/>
</dbReference>
<evidence type="ECO:0000256" key="5">
    <source>
        <dbReference type="ARBA" id="ARBA00022692"/>
    </source>
</evidence>
<feature type="domain" description="Major facilitator superfamily (MFS) profile" evidence="10">
    <location>
        <begin position="11"/>
        <end position="434"/>
    </location>
</feature>
<evidence type="ECO:0000313" key="12">
    <source>
        <dbReference type="Proteomes" id="UP000001514"/>
    </source>
</evidence>